<feature type="compositionally biased region" description="Low complexity" evidence="1">
    <location>
        <begin position="164"/>
        <end position="177"/>
    </location>
</feature>
<accession>A0ABU1UJK2</accession>
<proteinExistence type="predicted"/>
<keyword evidence="4" id="KW-1185">Reference proteome</keyword>
<evidence type="ECO:0000256" key="1">
    <source>
        <dbReference type="SAM" id="MobiDB-lite"/>
    </source>
</evidence>
<keyword evidence="2" id="KW-0812">Transmembrane</keyword>
<dbReference type="Proteomes" id="UP001257739">
    <property type="component" value="Unassembled WGS sequence"/>
</dbReference>
<dbReference type="EMBL" id="JAVDWH010000001">
    <property type="protein sequence ID" value="MDR7085330.1"/>
    <property type="molecule type" value="Genomic_DNA"/>
</dbReference>
<comment type="caution">
    <text evidence="3">The sequence shown here is derived from an EMBL/GenBank/DDBJ whole genome shotgun (WGS) entry which is preliminary data.</text>
</comment>
<feature type="transmembrane region" description="Helical" evidence="2">
    <location>
        <begin position="6"/>
        <end position="22"/>
    </location>
</feature>
<dbReference type="InterPro" id="IPR021362">
    <property type="entry name" value="DUF2834"/>
</dbReference>
<protein>
    <submittedName>
        <fullName evidence="3">Drug/metabolite transporter (DMT)-like permease</fullName>
    </submittedName>
</protein>
<organism evidence="3 4">
    <name type="scientific">Aeromicrobium panaciterrae</name>
    <dbReference type="NCBI Taxonomy" id="363861"/>
    <lineage>
        <taxon>Bacteria</taxon>
        <taxon>Bacillati</taxon>
        <taxon>Actinomycetota</taxon>
        <taxon>Actinomycetes</taxon>
        <taxon>Propionibacteriales</taxon>
        <taxon>Nocardioidaceae</taxon>
        <taxon>Aeromicrobium</taxon>
    </lineage>
</organism>
<evidence type="ECO:0000313" key="4">
    <source>
        <dbReference type="Proteomes" id="UP001257739"/>
    </source>
</evidence>
<name>A0ABU1UJK2_9ACTN</name>
<sequence length="187" mass="20472">MLSLTVHALLAFVVIWLIIRANKAIFRRPDSGPMFSGFEIVLYVVGIASIAAGWTFNIKFVTENTNGWLTNPLVGDGSWEQYMKLMFDNPAASSAGADFIIANVVILPLVAIVDGRRRGINQPWLFFAVTLFASFTFGWAFYVATVERQRRLGARVSADATVASPALRSQARSRSAADGLPRNQGDS</sequence>
<feature type="transmembrane region" description="Helical" evidence="2">
    <location>
        <begin position="34"/>
        <end position="56"/>
    </location>
</feature>
<reference evidence="3 4" key="1">
    <citation type="submission" date="2023-07" db="EMBL/GenBank/DDBJ databases">
        <title>Sorghum-associated microbial communities from plants grown in Nebraska, USA.</title>
        <authorList>
            <person name="Schachtman D."/>
        </authorList>
    </citation>
    <scope>NUCLEOTIDE SEQUENCE [LARGE SCALE GENOMIC DNA]</scope>
    <source>
        <strain evidence="3 4">BE248</strain>
    </source>
</reference>
<gene>
    <name evidence="3" type="ORF">J2X11_000169</name>
</gene>
<dbReference type="RefSeq" id="WP_309965433.1">
    <property type="nucleotide sequence ID" value="NZ_JAVDWH010000001.1"/>
</dbReference>
<feature type="transmembrane region" description="Helical" evidence="2">
    <location>
        <begin position="91"/>
        <end position="112"/>
    </location>
</feature>
<evidence type="ECO:0000313" key="3">
    <source>
        <dbReference type="EMBL" id="MDR7085330.1"/>
    </source>
</evidence>
<keyword evidence="2" id="KW-1133">Transmembrane helix</keyword>
<evidence type="ECO:0000256" key="2">
    <source>
        <dbReference type="SAM" id="Phobius"/>
    </source>
</evidence>
<feature type="region of interest" description="Disordered" evidence="1">
    <location>
        <begin position="164"/>
        <end position="187"/>
    </location>
</feature>
<keyword evidence="2" id="KW-0472">Membrane</keyword>
<dbReference type="Pfam" id="PF11196">
    <property type="entry name" value="DUF2834"/>
    <property type="match status" value="1"/>
</dbReference>
<feature type="transmembrane region" description="Helical" evidence="2">
    <location>
        <begin position="124"/>
        <end position="142"/>
    </location>
</feature>